<dbReference type="RefSeq" id="WP_340741962.1">
    <property type="nucleotide sequence ID" value="NZ_JBEPME010000002.1"/>
</dbReference>
<gene>
    <name evidence="2" type="ORF">ABIC55_001686</name>
</gene>
<dbReference type="Pfam" id="PF11213">
    <property type="entry name" value="DUF3006"/>
    <property type="match status" value="1"/>
</dbReference>
<feature type="compositionally biased region" description="Basic and acidic residues" evidence="1">
    <location>
        <begin position="63"/>
        <end position="74"/>
    </location>
</feature>
<organism evidence="2 3">
    <name type="scientific">Sporosarcina psychrophila</name>
    <name type="common">Bacillus psychrophilus</name>
    <dbReference type="NCBI Taxonomy" id="1476"/>
    <lineage>
        <taxon>Bacteria</taxon>
        <taxon>Bacillati</taxon>
        <taxon>Bacillota</taxon>
        <taxon>Bacilli</taxon>
        <taxon>Bacillales</taxon>
        <taxon>Caryophanaceae</taxon>
        <taxon>Sporosarcina</taxon>
    </lineage>
</organism>
<accession>A0ABV2K947</accession>
<dbReference type="Proteomes" id="UP001549104">
    <property type="component" value="Unassembled WGS sequence"/>
</dbReference>
<dbReference type="EMBL" id="JBEPME010000002">
    <property type="protein sequence ID" value="MET3656599.1"/>
    <property type="molecule type" value="Genomic_DNA"/>
</dbReference>
<proteinExistence type="predicted"/>
<name>A0ABV2K947_SPOPS</name>
<feature type="compositionally biased region" description="Basic residues" evidence="1">
    <location>
        <begin position="75"/>
        <end position="87"/>
    </location>
</feature>
<evidence type="ECO:0000313" key="2">
    <source>
        <dbReference type="EMBL" id="MET3656599.1"/>
    </source>
</evidence>
<reference evidence="2 3" key="1">
    <citation type="submission" date="2024-06" db="EMBL/GenBank/DDBJ databases">
        <title>Sorghum-associated microbial communities from plants grown in Nebraska, USA.</title>
        <authorList>
            <person name="Schachtman D."/>
        </authorList>
    </citation>
    <scope>NUCLEOTIDE SEQUENCE [LARGE SCALE GENOMIC DNA]</scope>
    <source>
        <strain evidence="2 3">1288</strain>
    </source>
</reference>
<feature type="region of interest" description="Disordered" evidence="1">
    <location>
        <begin position="63"/>
        <end position="87"/>
    </location>
</feature>
<keyword evidence="3" id="KW-1185">Reference proteome</keyword>
<dbReference type="InterPro" id="IPR021377">
    <property type="entry name" value="DUF3006"/>
</dbReference>
<evidence type="ECO:0000256" key="1">
    <source>
        <dbReference type="SAM" id="MobiDB-lite"/>
    </source>
</evidence>
<comment type="caution">
    <text evidence="2">The sequence shown here is derived from an EMBL/GenBank/DDBJ whole genome shotgun (WGS) entry which is preliminary data.</text>
</comment>
<sequence>MYSAYLDRFTDNDKALLLVEKLQKEFHVDINTLPIDSKAGTWFLVEIQGDEITSFQVDEGKTAEMEQEVDDRIQRLKPKKTSRFKRN</sequence>
<protein>
    <submittedName>
        <fullName evidence="2">Hydroxylamine reductase (Hybrid-cluster protein)</fullName>
    </submittedName>
</protein>
<evidence type="ECO:0000313" key="3">
    <source>
        <dbReference type="Proteomes" id="UP001549104"/>
    </source>
</evidence>